<dbReference type="RefSeq" id="WP_178256879.1">
    <property type="nucleotide sequence ID" value="NZ_JACSPQ010000002.1"/>
</dbReference>
<dbReference type="InterPro" id="IPR050883">
    <property type="entry name" value="PNGase"/>
</dbReference>
<protein>
    <submittedName>
        <fullName evidence="7">Glycoside hydrolase family 92 protein</fullName>
    </submittedName>
</protein>
<evidence type="ECO:0000256" key="4">
    <source>
        <dbReference type="SAM" id="SignalP"/>
    </source>
</evidence>
<keyword evidence="4" id="KW-0732">Signal</keyword>
<feature type="signal peptide" evidence="4">
    <location>
        <begin position="1"/>
        <end position="24"/>
    </location>
</feature>
<evidence type="ECO:0000259" key="6">
    <source>
        <dbReference type="Pfam" id="PF17678"/>
    </source>
</evidence>
<name>A0ABR8VAU6_9BACT</name>
<evidence type="ECO:0000313" key="7">
    <source>
        <dbReference type="EMBL" id="MBD8001877.1"/>
    </source>
</evidence>
<dbReference type="Pfam" id="PF07971">
    <property type="entry name" value="Glyco_hydro_92"/>
    <property type="match status" value="1"/>
</dbReference>
<dbReference type="InterPro" id="IPR012939">
    <property type="entry name" value="Glyco_hydro_92"/>
</dbReference>
<organism evidence="7 8">
    <name type="scientific">Phocaeicola faecium</name>
    <dbReference type="NCBI Taxonomy" id="2762213"/>
    <lineage>
        <taxon>Bacteria</taxon>
        <taxon>Pseudomonadati</taxon>
        <taxon>Bacteroidota</taxon>
        <taxon>Bacteroidia</taxon>
        <taxon>Bacteroidales</taxon>
        <taxon>Bacteroidaceae</taxon>
        <taxon>Phocaeicola</taxon>
    </lineage>
</organism>
<evidence type="ECO:0000259" key="5">
    <source>
        <dbReference type="Pfam" id="PF07971"/>
    </source>
</evidence>
<dbReference type="InterPro" id="IPR008928">
    <property type="entry name" value="6-hairpin_glycosidase_sf"/>
</dbReference>
<dbReference type="PROSITE" id="PS51257">
    <property type="entry name" value="PROKAR_LIPOPROTEIN"/>
    <property type="match status" value="1"/>
</dbReference>
<dbReference type="SUPFAM" id="SSF48208">
    <property type="entry name" value="Six-hairpin glycosidases"/>
    <property type="match status" value="1"/>
</dbReference>
<sequence>MIRKVFTITCCVGMMLFAACSTDATVEKDYAAYVNPFIGTGGHGHTFPGAVVPNGMIQPSPDTRIDGWDACSGYYYEDSLMNGFSHTHVSGTGCADYGDFLLMPTVGEQTYNPQDFTKQNLPYASAFSHQNETAEPGYYSVFLDRYGVKAEMTSTKRAALHRFTFPESDKSGFILDLDYSIQRQKNLDMQVEVVSDTEIRGHKLTEYWAFDQQASFYAKFSKPFTYTIVRDTLTDHNGKMQPRCKVLLQFATQKDEEVMVKVGISAVDMEGAQKNLEAEIPAWDFEGIRKAARQSWNDYLKKIDVTTSDETDKTIFYTAMYHTAISPNLFTDVDGRYFGMDLKPHQGDVNKPVYTIFSLWDTFRALHPLLSIIDPDLNNEFIRSLMLKAQEGGVFPKWELAGNYTGTMIGYHAASLIADAYTKGYANFDLDEAYKACLRTAEYDTTGIVCPEKVLPVLMPMARYYKNTLGYIPCDRENESVAKALEYAYDDYCISVLAEATGDYKNKEKYAKFAKAYELYFDPSTRFMRGVDSNGKWRTPFNPRASNHRNDDYCEGTAWQWTWFVPHDIEGLVKLMGGEDAFVGKLDSLFTASSELEGDVVSADITGLIGQYAQGNEPSHHVIHMYNYVNRPWKAQELLDRVFKEQYRNNPDGLSGNEDCGQMSAWYILNSMGFYQVCPGKPVYSIGRPVFDQSVINLPNGKTFTITAKNNSKENKYIQSATLNGQPLDVPFFEHKDIVNGGALELVMTNQPTKWGVKQ</sequence>
<evidence type="ECO:0000256" key="1">
    <source>
        <dbReference type="ARBA" id="ARBA00001913"/>
    </source>
</evidence>
<comment type="subunit">
    <text evidence="2">Monomer.</text>
</comment>
<proteinExistence type="predicted"/>
<feature type="domain" description="Glycosyl hydrolase family 92 N-terminal" evidence="6">
    <location>
        <begin position="33"/>
        <end position="265"/>
    </location>
</feature>
<dbReference type="NCBIfam" id="TIGR01180">
    <property type="entry name" value="aman2_put"/>
    <property type="match status" value="1"/>
</dbReference>
<dbReference type="Gene3D" id="1.20.1610.10">
    <property type="entry name" value="alpha-1,2-mannosidases domains"/>
    <property type="match status" value="1"/>
</dbReference>
<comment type="cofactor">
    <cofactor evidence="1">
        <name>Ca(2+)</name>
        <dbReference type="ChEBI" id="CHEBI:29108"/>
    </cofactor>
</comment>
<keyword evidence="8" id="KW-1185">Reference proteome</keyword>
<reference evidence="7 8" key="1">
    <citation type="submission" date="2020-08" db="EMBL/GenBank/DDBJ databases">
        <title>A Genomic Blueprint of the Chicken Gut Microbiome.</title>
        <authorList>
            <person name="Gilroy R."/>
            <person name="Ravi A."/>
            <person name="Getino M."/>
            <person name="Pursley I."/>
            <person name="Horton D.L."/>
            <person name="Alikhan N.-F."/>
            <person name="Baker D."/>
            <person name="Gharbi K."/>
            <person name="Hall N."/>
            <person name="Watson M."/>
            <person name="Adriaenssens E.M."/>
            <person name="Foster-Nyarko E."/>
            <person name="Jarju S."/>
            <person name="Secka A."/>
            <person name="Antonio M."/>
            <person name="Oren A."/>
            <person name="Chaudhuri R."/>
            <person name="La Ragione R.M."/>
            <person name="Hildebrand F."/>
            <person name="Pallen M.J."/>
        </authorList>
    </citation>
    <scope>NUCLEOTIDE SEQUENCE [LARGE SCALE GENOMIC DNA]</scope>
    <source>
        <strain evidence="7 8">Sa1YUN3</strain>
    </source>
</reference>
<dbReference type="Pfam" id="PF17678">
    <property type="entry name" value="Glyco_hydro_92N"/>
    <property type="match status" value="1"/>
</dbReference>
<dbReference type="PANTHER" id="PTHR12143:SF39">
    <property type="entry name" value="SECRETED PROTEIN"/>
    <property type="match status" value="1"/>
</dbReference>
<dbReference type="InterPro" id="IPR005887">
    <property type="entry name" value="GH92_a_mannosidase_put"/>
</dbReference>
<keyword evidence="7" id="KW-0378">Hydrolase</keyword>
<dbReference type="Gene3D" id="3.30.2080.10">
    <property type="entry name" value="GH92 mannosidase domain"/>
    <property type="match status" value="1"/>
</dbReference>
<dbReference type="InterPro" id="IPR041371">
    <property type="entry name" value="GH92_N"/>
</dbReference>
<dbReference type="InterPro" id="IPR014718">
    <property type="entry name" value="GH-type_carb-bd"/>
</dbReference>
<feature type="domain" description="Glycosyl hydrolase family 92" evidence="5">
    <location>
        <begin position="271"/>
        <end position="749"/>
    </location>
</feature>
<dbReference type="Gene3D" id="2.70.98.10">
    <property type="match status" value="1"/>
</dbReference>
<feature type="chain" id="PRO_5045637148" evidence="4">
    <location>
        <begin position="25"/>
        <end position="759"/>
    </location>
</feature>
<dbReference type="PANTHER" id="PTHR12143">
    <property type="entry name" value="PEPTIDE N-GLYCANASE PNGASE -RELATED"/>
    <property type="match status" value="1"/>
</dbReference>
<gene>
    <name evidence="7" type="ORF">H9626_06545</name>
</gene>
<evidence type="ECO:0000313" key="8">
    <source>
        <dbReference type="Proteomes" id="UP000616346"/>
    </source>
</evidence>
<dbReference type="Proteomes" id="UP000616346">
    <property type="component" value="Unassembled WGS sequence"/>
</dbReference>
<dbReference type="GO" id="GO:0016787">
    <property type="term" value="F:hydrolase activity"/>
    <property type="evidence" value="ECO:0007669"/>
    <property type="project" value="UniProtKB-KW"/>
</dbReference>
<accession>A0ABR8VAU6</accession>
<dbReference type="EMBL" id="JACSPQ010000002">
    <property type="protein sequence ID" value="MBD8001877.1"/>
    <property type="molecule type" value="Genomic_DNA"/>
</dbReference>
<evidence type="ECO:0000256" key="2">
    <source>
        <dbReference type="ARBA" id="ARBA00011245"/>
    </source>
</evidence>
<keyword evidence="3" id="KW-0106">Calcium</keyword>
<evidence type="ECO:0000256" key="3">
    <source>
        <dbReference type="ARBA" id="ARBA00022837"/>
    </source>
</evidence>
<dbReference type="Gene3D" id="1.20.1050.60">
    <property type="entry name" value="alpha-1,2-mannosidase"/>
    <property type="match status" value="1"/>
</dbReference>
<comment type="caution">
    <text evidence="7">The sequence shown here is derived from an EMBL/GenBank/DDBJ whole genome shotgun (WGS) entry which is preliminary data.</text>
</comment>